<feature type="transmembrane region" description="Helical" evidence="15">
    <location>
        <begin position="706"/>
        <end position="728"/>
    </location>
</feature>
<dbReference type="PANTHER" id="PTHR27005:SF283">
    <property type="entry name" value="OS02G0633066 PROTEIN"/>
    <property type="match status" value="1"/>
</dbReference>
<feature type="disulfide bond" evidence="14">
    <location>
        <begin position="268"/>
        <end position="285"/>
    </location>
</feature>
<keyword evidence="10 15" id="KW-1133">Transmembrane helix</keyword>
<feature type="chain" id="PRO_5032745219" description="Wall-associated receptor kinase 2-like" evidence="16">
    <location>
        <begin position="22"/>
        <end position="1108"/>
    </location>
</feature>
<keyword evidence="12 14" id="KW-1015">Disulfide bond</keyword>
<evidence type="ECO:0000256" key="13">
    <source>
        <dbReference type="ARBA" id="ARBA00023180"/>
    </source>
</evidence>
<evidence type="ECO:0000256" key="5">
    <source>
        <dbReference type="ARBA" id="ARBA00022692"/>
    </source>
</evidence>
<dbReference type="CDD" id="cd00054">
    <property type="entry name" value="EGF_CA"/>
    <property type="match status" value="1"/>
</dbReference>
<dbReference type="InterPro" id="IPR000719">
    <property type="entry name" value="Prot_kinase_dom"/>
</dbReference>
<keyword evidence="5 15" id="KW-0812">Transmembrane</keyword>
<dbReference type="Pfam" id="PF13947">
    <property type="entry name" value="GUB_WAK_bind"/>
    <property type="match status" value="2"/>
</dbReference>
<comment type="caution">
    <text evidence="19">The sequence shown here is derived from an EMBL/GenBank/DDBJ whole genome shotgun (WGS) entry which is preliminary data.</text>
</comment>
<evidence type="ECO:0000256" key="16">
    <source>
        <dbReference type="SAM" id="SignalP"/>
    </source>
</evidence>
<evidence type="ECO:0000313" key="19">
    <source>
        <dbReference type="EMBL" id="DAD39429.1"/>
    </source>
</evidence>
<evidence type="ECO:0000259" key="18">
    <source>
        <dbReference type="PROSITE" id="PS50026"/>
    </source>
</evidence>
<keyword evidence="3 14" id="KW-0245">EGF-like domain</keyword>
<dbReference type="PROSITE" id="PS00108">
    <property type="entry name" value="PROTEIN_KINASE_ST"/>
    <property type="match status" value="1"/>
</dbReference>
<dbReference type="SMART" id="SM00179">
    <property type="entry name" value="EGF_CA"/>
    <property type="match status" value="1"/>
</dbReference>
<dbReference type="PROSITE" id="PS50026">
    <property type="entry name" value="EGF_3"/>
    <property type="match status" value="1"/>
</dbReference>
<dbReference type="GO" id="GO:0004674">
    <property type="term" value="F:protein serine/threonine kinase activity"/>
    <property type="evidence" value="ECO:0007669"/>
    <property type="project" value="UniProtKB-KW"/>
</dbReference>
<dbReference type="InterPro" id="IPR045274">
    <property type="entry name" value="WAK-like"/>
</dbReference>
<dbReference type="InterPro" id="IPR001245">
    <property type="entry name" value="Ser-Thr/Tyr_kinase_cat_dom"/>
</dbReference>
<comment type="caution">
    <text evidence="14">Lacks conserved residue(s) required for the propagation of feature annotation.</text>
</comment>
<dbReference type="GO" id="GO:0005524">
    <property type="term" value="F:ATP binding"/>
    <property type="evidence" value="ECO:0007669"/>
    <property type="project" value="UniProtKB-KW"/>
</dbReference>
<feature type="signal peptide" evidence="16">
    <location>
        <begin position="1"/>
        <end position="21"/>
    </location>
</feature>
<dbReference type="PANTHER" id="PTHR27005">
    <property type="entry name" value="WALL-ASSOCIATED RECEPTOR KINASE-LIKE 21"/>
    <property type="match status" value="1"/>
</dbReference>
<evidence type="ECO:0000256" key="9">
    <source>
        <dbReference type="ARBA" id="ARBA00022840"/>
    </source>
</evidence>
<dbReference type="GO" id="GO:0030247">
    <property type="term" value="F:polysaccharide binding"/>
    <property type="evidence" value="ECO:0007669"/>
    <property type="project" value="InterPro"/>
</dbReference>
<dbReference type="PROSITE" id="PS01187">
    <property type="entry name" value="EGF_CA"/>
    <property type="match status" value="1"/>
</dbReference>
<reference evidence="19 20" key="1">
    <citation type="journal article" date="2020" name="Mol. Biol. Evol.">
        <title>Distinct Expression and Methylation Patterns for Genes with Different Fates following a Single Whole-Genome Duplication in Flowering Plants.</title>
        <authorList>
            <person name="Shi T."/>
            <person name="Rahmani R.S."/>
            <person name="Gugger P.F."/>
            <person name="Wang M."/>
            <person name="Li H."/>
            <person name="Zhang Y."/>
            <person name="Li Z."/>
            <person name="Wang Q."/>
            <person name="Van de Peer Y."/>
            <person name="Marchal K."/>
            <person name="Chen J."/>
        </authorList>
    </citation>
    <scope>NUCLEOTIDE SEQUENCE [LARGE SCALE GENOMIC DNA]</scope>
    <source>
        <tissue evidence="19">Leaf</tissue>
    </source>
</reference>
<dbReference type="GO" id="GO:0005509">
    <property type="term" value="F:calcium ion binding"/>
    <property type="evidence" value="ECO:0007669"/>
    <property type="project" value="InterPro"/>
</dbReference>
<keyword evidence="9" id="KW-0067">ATP-binding</keyword>
<evidence type="ECO:0000256" key="11">
    <source>
        <dbReference type="ARBA" id="ARBA00023136"/>
    </source>
</evidence>
<dbReference type="InterPro" id="IPR000742">
    <property type="entry name" value="EGF"/>
</dbReference>
<feature type="domain" description="Protein kinase" evidence="17">
    <location>
        <begin position="779"/>
        <end position="1060"/>
    </location>
</feature>
<evidence type="ECO:0000256" key="12">
    <source>
        <dbReference type="ARBA" id="ARBA00023157"/>
    </source>
</evidence>
<keyword evidence="4" id="KW-0808">Transferase</keyword>
<dbReference type="PROSITE" id="PS50011">
    <property type="entry name" value="PROTEIN_KINASE_DOM"/>
    <property type="match status" value="1"/>
</dbReference>
<dbReference type="SUPFAM" id="SSF57196">
    <property type="entry name" value="EGF/Laminin"/>
    <property type="match status" value="1"/>
</dbReference>
<evidence type="ECO:0000256" key="1">
    <source>
        <dbReference type="ARBA" id="ARBA00004479"/>
    </source>
</evidence>
<dbReference type="InterPro" id="IPR018097">
    <property type="entry name" value="EGF_Ca-bd_CS"/>
</dbReference>
<dbReference type="InterPro" id="IPR049883">
    <property type="entry name" value="NOTCH1_EGF-like"/>
</dbReference>
<evidence type="ECO:0000256" key="10">
    <source>
        <dbReference type="ARBA" id="ARBA00022989"/>
    </source>
</evidence>
<dbReference type="EMBL" id="DUZY01000005">
    <property type="protein sequence ID" value="DAD39429.1"/>
    <property type="molecule type" value="Genomic_DNA"/>
</dbReference>
<dbReference type="GO" id="GO:0007166">
    <property type="term" value="P:cell surface receptor signaling pathway"/>
    <property type="evidence" value="ECO:0007669"/>
    <property type="project" value="InterPro"/>
</dbReference>
<dbReference type="FunFam" id="1.10.510.10:FF:000084">
    <property type="entry name" value="Wall-associated receptor kinase 2"/>
    <property type="match status" value="1"/>
</dbReference>
<dbReference type="InterPro" id="IPR001881">
    <property type="entry name" value="EGF-like_Ca-bd_dom"/>
</dbReference>
<sequence length="1108" mass="125326">MVWHKMLHLILLRTLMMEVAAEVASSTSSQTKPDCQDKCGNISIPYPFGVGDNRNCFLNEDFRLTCNTAGDTPLLQISDTQPVLSISLEGQLTAFVIGPVRCYMGADKYWQGYTWAWARFANAYRISDTRNRFMAIGCEMNAYLSDFLSKAFYVMCSPVCLNNTTVTDLSCASHLGCCQSIIPKNVNSYLISMRDYYNLTYTWNASRCAFAILSDQDWLASHVSQLWNTENNVEELVKFGIKTPVVLDWAVRNKSCEEAQREATDYACRNNSYCTNSSNGPGYLCHCMKGFYGNPYLPDGCQVMPSQEFSFVYLVSIENKTCEKGATNYACGNNTYCSYLSDGLGYTCQCIEDYHGNPYLPDGCQASTPLKTRPNCRNKCGNVSIPYPFGLVGDDPTCYRDEFKLFCNTAMDPPELMLYGPDYMKYANIWVLNISLQGQLTFSLWAAAICYMGENQSLENYRIPRQLPSTYRLSNTRNKFTVIGCNTIGVLSDFKGERFHIGCTSSCPYATELIGPSCDGIGCCQAAIPKDLDSFYVALWQYDGRTRYTYTWNISRCSYAFLCDQDWFSSNASNLWELRNEAEYIVNVGVRTPVVLDWAIRNKTCQEAKKDLANYACGSNTYCADSTNGPGYLCHCMQGYDGNPYVSDGCQDVNECEDPKVNTCESICINTVGSYYCSCPKDSYGDGIKNGKGCTPKSKVFPVIKVTLGIGFGILLFLVIFSWLYFFVRKRKLMKLREKFFEQNGGLLLQQQLSSYDEGGFEFIKIFRAEELELATNNYDADCILGRGGQGTVYKGILPNHRVVAIKKSRIVDECQIEQFINEVIILSQINHRNVVKLLGCCLETEVPLLVYEYISNGTVFDHIHKKHEAPLLSWEDWLRIATETADALAYLHSAASIPVIHRDIKSANILLDDNYAAKVSDFGVSRLLPMDQTQITTLVQGTLGYLDPEYFHTSKLTEKSDVYSFGVVLVEILTCQKPLCFERTEEQRNLATYFISSMKENRIFELIENQFVNEGNTEQLLTIAELAKRCLSVRGEERPTMKEVSEELEGLRRERHPWVQPTHQEESEHLLSNFSDLYPISLSDYPYNASGQHSMESSMTMSMKFPR</sequence>
<dbReference type="InterPro" id="IPR008271">
    <property type="entry name" value="Ser/Thr_kinase_AS"/>
</dbReference>
<gene>
    <name evidence="19" type="ORF">HUJ06_013752</name>
</gene>
<dbReference type="Gene3D" id="1.10.510.10">
    <property type="entry name" value="Transferase(Phosphotransferase) domain 1"/>
    <property type="match status" value="1"/>
</dbReference>
<name>A0A822Z7S0_NELNU</name>
<dbReference type="Pfam" id="PF07645">
    <property type="entry name" value="EGF_CA"/>
    <property type="match status" value="1"/>
</dbReference>
<evidence type="ECO:0000256" key="2">
    <source>
        <dbReference type="ARBA" id="ARBA00022527"/>
    </source>
</evidence>
<keyword evidence="8" id="KW-0418">Kinase</keyword>
<evidence type="ECO:0008006" key="21">
    <source>
        <dbReference type="Google" id="ProtNLM"/>
    </source>
</evidence>
<dbReference type="AlphaFoldDB" id="A0A822Z7S0"/>
<evidence type="ECO:0000256" key="7">
    <source>
        <dbReference type="ARBA" id="ARBA00022741"/>
    </source>
</evidence>
<dbReference type="SUPFAM" id="SSF56112">
    <property type="entry name" value="Protein kinase-like (PK-like)"/>
    <property type="match status" value="1"/>
</dbReference>
<comment type="subcellular location">
    <subcellularLocation>
        <location evidence="1">Membrane</location>
        <topology evidence="1">Single-pass type I membrane protein</topology>
    </subcellularLocation>
</comment>
<dbReference type="CDD" id="cd14066">
    <property type="entry name" value="STKc_IRAK"/>
    <property type="match status" value="1"/>
</dbReference>
<dbReference type="SMART" id="SM00220">
    <property type="entry name" value="S_TKc"/>
    <property type="match status" value="1"/>
</dbReference>
<keyword evidence="13" id="KW-0325">Glycoprotein</keyword>
<organism evidence="19 20">
    <name type="scientific">Nelumbo nucifera</name>
    <name type="common">Sacred lotus</name>
    <dbReference type="NCBI Taxonomy" id="4432"/>
    <lineage>
        <taxon>Eukaryota</taxon>
        <taxon>Viridiplantae</taxon>
        <taxon>Streptophyta</taxon>
        <taxon>Embryophyta</taxon>
        <taxon>Tracheophyta</taxon>
        <taxon>Spermatophyta</taxon>
        <taxon>Magnoliopsida</taxon>
        <taxon>Proteales</taxon>
        <taxon>Nelumbonaceae</taxon>
        <taxon>Nelumbo</taxon>
    </lineage>
</organism>
<evidence type="ECO:0000256" key="3">
    <source>
        <dbReference type="ARBA" id="ARBA00022536"/>
    </source>
</evidence>
<keyword evidence="20" id="KW-1185">Reference proteome</keyword>
<evidence type="ECO:0000256" key="15">
    <source>
        <dbReference type="SAM" id="Phobius"/>
    </source>
</evidence>
<keyword evidence="6 16" id="KW-0732">Signal</keyword>
<protein>
    <recommendedName>
        <fullName evidence="21">Wall-associated receptor kinase 2-like</fullName>
    </recommendedName>
</protein>
<dbReference type="FunFam" id="3.30.200.20:FF:000043">
    <property type="entry name" value="Wall-associated receptor kinase 2"/>
    <property type="match status" value="1"/>
</dbReference>
<proteinExistence type="predicted"/>
<keyword evidence="7" id="KW-0547">Nucleotide-binding</keyword>
<feature type="domain" description="EGF-like" evidence="18">
    <location>
        <begin position="259"/>
        <end position="302"/>
    </location>
</feature>
<evidence type="ECO:0000256" key="14">
    <source>
        <dbReference type="PROSITE-ProRule" id="PRU00076"/>
    </source>
</evidence>
<evidence type="ECO:0000256" key="8">
    <source>
        <dbReference type="ARBA" id="ARBA00022777"/>
    </source>
</evidence>
<dbReference type="Pfam" id="PF07714">
    <property type="entry name" value="PK_Tyr_Ser-Thr"/>
    <property type="match status" value="1"/>
</dbReference>
<evidence type="ECO:0000313" key="20">
    <source>
        <dbReference type="Proteomes" id="UP000607653"/>
    </source>
</evidence>
<dbReference type="InterPro" id="IPR025287">
    <property type="entry name" value="WAK_GUB"/>
</dbReference>
<dbReference type="Proteomes" id="UP000607653">
    <property type="component" value="Unassembled WGS sequence"/>
</dbReference>
<accession>A0A822Z7S0</accession>
<evidence type="ECO:0000259" key="17">
    <source>
        <dbReference type="PROSITE" id="PS50011"/>
    </source>
</evidence>
<dbReference type="Gene3D" id="2.90.20.10">
    <property type="entry name" value="Plasmodium vivax P25 domain"/>
    <property type="match status" value="1"/>
</dbReference>
<keyword evidence="11 15" id="KW-0472">Membrane</keyword>
<evidence type="ECO:0000256" key="6">
    <source>
        <dbReference type="ARBA" id="ARBA00022729"/>
    </source>
</evidence>
<dbReference type="Gene3D" id="3.30.200.20">
    <property type="entry name" value="Phosphorylase Kinase, domain 1"/>
    <property type="match status" value="1"/>
</dbReference>
<dbReference type="GO" id="GO:0016020">
    <property type="term" value="C:membrane"/>
    <property type="evidence" value="ECO:0007669"/>
    <property type="project" value="UniProtKB-SubCell"/>
</dbReference>
<evidence type="ECO:0000256" key="4">
    <source>
        <dbReference type="ARBA" id="ARBA00022679"/>
    </source>
</evidence>
<dbReference type="SMART" id="SM00181">
    <property type="entry name" value="EGF"/>
    <property type="match status" value="4"/>
</dbReference>
<dbReference type="InterPro" id="IPR011009">
    <property type="entry name" value="Kinase-like_dom_sf"/>
</dbReference>
<keyword evidence="2" id="KW-0723">Serine/threonine-protein kinase</keyword>